<dbReference type="Proteomes" id="UP000248553">
    <property type="component" value="Unassembled WGS sequence"/>
</dbReference>
<dbReference type="GO" id="GO:0004519">
    <property type="term" value="F:endonuclease activity"/>
    <property type="evidence" value="ECO:0007669"/>
    <property type="project" value="UniProtKB-KW"/>
</dbReference>
<keyword evidence="1" id="KW-0540">Nuclease</keyword>
<dbReference type="RefSeq" id="WP_111480841.1">
    <property type="nucleotide sequence ID" value="NZ_QHKM01000019.1"/>
</dbReference>
<organism evidence="1 2">
    <name type="scientific">Hymenobacter edaphi</name>
    <dbReference type="NCBI Taxonomy" id="2211146"/>
    <lineage>
        <taxon>Bacteria</taxon>
        <taxon>Pseudomonadati</taxon>
        <taxon>Bacteroidota</taxon>
        <taxon>Cytophagia</taxon>
        <taxon>Cytophagales</taxon>
        <taxon>Hymenobacteraceae</taxon>
        <taxon>Hymenobacter</taxon>
    </lineage>
</organism>
<keyword evidence="1" id="KW-0378">Hydrolase</keyword>
<protein>
    <submittedName>
        <fullName evidence="1">5-methylcytosine-specific restriction endonuclease system specificity protein McrC</fullName>
    </submittedName>
</protein>
<sequence length="344" mass="39571">MSIPVQNLYHLLTYAWDQLKEAEAVAVAAEPADTLLDLLARVLVQGTTHVLKRGLARDYVPETELTGRVRGKLLLSDSIRQQTLPTARAWCSFDELSHDVPINRLLKATLHQLLTAAQLDDKLRREVRALYIRLADVSLISVRDVRVFDQVLLHRHNAHYRLLLSICRLVHEEALLTQETGKYLFSDFTGNEKRMAALFERFVRNFYRLRQQHFSVKAEKLDWHLTPDSSAAKALLPGMQTDVSLTAADRKIIIDCKYYQEALKKHYDKEKLISGHLYQLYAYVQHARCQQATRPVRGMLLYPVTHQPLRLQYQLTGTLASLEVATLDLGQHWTKVEKDLLSLL</sequence>
<dbReference type="InterPro" id="IPR014407">
    <property type="entry name" value="McrC_bac"/>
</dbReference>
<dbReference type="Pfam" id="PF10117">
    <property type="entry name" value="McrBC"/>
    <property type="match status" value="1"/>
</dbReference>
<proteinExistence type="predicted"/>
<dbReference type="GO" id="GO:0009307">
    <property type="term" value="P:DNA restriction-modification system"/>
    <property type="evidence" value="ECO:0007669"/>
    <property type="project" value="InterPro"/>
</dbReference>
<dbReference type="PIRSF" id="PIRSF003109">
    <property type="entry name" value="McrC"/>
    <property type="match status" value="1"/>
</dbReference>
<name>A0A328B3J9_9BACT</name>
<dbReference type="AlphaFoldDB" id="A0A328B3J9"/>
<keyword evidence="2" id="KW-1185">Reference proteome</keyword>
<dbReference type="PANTHER" id="PTHR38733">
    <property type="entry name" value="PROTEIN MCRC"/>
    <property type="match status" value="1"/>
</dbReference>
<gene>
    <name evidence="1" type="ORF">DLM85_24570</name>
</gene>
<evidence type="ECO:0000313" key="2">
    <source>
        <dbReference type="Proteomes" id="UP000248553"/>
    </source>
</evidence>
<accession>A0A328B3J9</accession>
<dbReference type="NCBIfam" id="NF007277">
    <property type="entry name" value="PRK09736.1"/>
    <property type="match status" value="1"/>
</dbReference>
<comment type="caution">
    <text evidence="1">The sequence shown here is derived from an EMBL/GenBank/DDBJ whole genome shotgun (WGS) entry which is preliminary data.</text>
</comment>
<dbReference type="EMBL" id="QHKM01000019">
    <property type="protein sequence ID" value="RAK62012.1"/>
    <property type="molecule type" value="Genomic_DNA"/>
</dbReference>
<keyword evidence="1" id="KW-0255">Endonuclease</keyword>
<dbReference type="PANTHER" id="PTHR38733:SF1">
    <property type="entry name" value="TYPE IV METHYL-DIRECTED RESTRICTION ENZYME ECOKMCRBC"/>
    <property type="match status" value="1"/>
</dbReference>
<evidence type="ECO:0000313" key="1">
    <source>
        <dbReference type="EMBL" id="RAK62012.1"/>
    </source>
</evidence>
<reference evidence="2" key="1">
    <citation type="submission" date="2018-05" db="EMBL/GenBank/DDBJ databases">
        <authorList>
            <person name="Nie L."/>
        </authorList>
    </citation>
    <scope>NUCLEOTIDE SEQUENCE [LARGE SCALE GENOMIC DNA]</scope>
    <source>
        <strain evidence="2">NL</strain>
    </source>
</reference>
<dbReference type="InterPro" id="IPR019292">
    <property type="entry name" value="McrC"/>
</dbReference>
<dbReference type="OrthoDB" id="9786961at2"/>